<dbReference type="EMBL" id="ANOF01000200">
    <property type="protein sequence ID" value="EMI23351.1"/>
    <property type="molecule type" value="Genomic_DNA"/>
</dbReference>
<dbReference type="AlphaFoldDB" id="M5RVZ4"/>
<evidence type="ECO:0000256" key="1">
    <source>
        <dbReference type="SAM" id="SignalP"/>
    </source>
</evidence>
<feature type="signal peptide" evidence="1">
    <location>
        <begin position="1"/>
        <end position="20"/>
    </location>
</feature>
<accession>M5RVZ4</accession>
<feature type="chain" id="PRO_5004071064" evidence="1">
    <location>
        <begin position="21"/>
        <end position="331"/>
    </location>
</feature>
<sequence length="331" mass="36930">MNYIKFLFTLAVLLATTSVANGQSILSLSFDNHDATTHLAPMADGVHLERNSDQRSCLIIAGKVDSQSLKPIAIRPQQKYKLTLRAAINTGDTIETNDRLNDISSVTRGSRFAGCEFYFTDENGENVSIELRGNDAFAGTKQIQVESIDVITQKMHDYVFVFQAPPTAQTLHINLLPRKRTLRVEKLLLESEDDEGTVNCNPDFRYGELNRSGWNPDTEGRLFRRPDGTVVLKCGTNATSSPFTVDDQSRYSFRCQGTGYNKTDGKVIVLFFDEHGKELSHTHLFWDRDMNEEVTKAAIKPIQGAKIAMLKASHIILEKVMVTKDAAGGHD</sequence>
<dbReference type="RefSeq" id="WP_008672479.1">
    <property type="nucleotide sequence ID" value="NZ_ANOF01000200.1"/>
</dbReference>
<comment type="caution">
    <text evidence="2">The sequence shown here is derived from an EMBL/GenBank/DDBJ whole genome shotgun (WGS) entry which is preliminary data.</text>
</comment>
<gene>
    <name evidence="2" type="ORF">RESH_06039</name>
</gene>
<proteinExistence type="predicted"/>
<evidence type="ECO:0000313" key="3">
    <source>
        <dbReference type="Proteomes" id="UP000011996"/>
    </source>
</evidence>
<keyword evidence="1" id="KW-0732">Signal</keyword>
<name>M5RVZ4_9BACT</name>
<protein>
    <submittedName>
        <fullName evidence="2">Secreted protein</fullName>
    </submittedName>
</protein>
<organism evidence="2 3">
    <name type="scientific">Rhodopirellula europaea SH398</name>
    <dbReference type="NCBI Taxonomy" id="1263868"/>
    <lineage>
        <taxon>Bacteria</taxon>
        <taxon>Pseudomonadati</taxon>
        <taxon>Planctomycetota</taxon>
        <taxon>Planctomycetia</taxon>
        <taxon>Pirellulales</taxon>
        <taxon>Pirellulaceae</taxon>
        <taxon>Rhodopirellula</taxon>
    </lineage>
</organism>
<dbReference type="Proteomes" id="UP000011996">
    <property type="component" value="Unassembled WGS sequence"/>
</dbReference>
<reference evidence="2 3" key="1">
    <citation type="journal article" date="2013" name="Mar. Genomics">
        <title>Expression of sulfatases in Rhodopirellula baltica and the diversity of sulfatases in the genus Rhodopirellula.</title>
        <authorList>
            <person name="Wegner C.E."/>
            <person name="Richter-Heitmann T."/>
            <person name="Klindworth A."/>
            <person name="Klockow C."/>
            <person name="Richter M."/>
            <person name="Achstetter T."/>
            <person name="Glockner F.O."/>
            <person name="Harder J."/>
        </authorList>
    </citation>
    <scope>NUCLEOTIDE SEQUENCE [LARGE SCALE GENOMIC DNA]</scope>
    <source>
        <strain evidence="2 3">SH398</strain>
    </source>
</reference>
<dbReference type="PATRIC" id="fig|1263868.3.peg.6549"/>
<dbReference type="STRING" id="1263868.RESH_06039"/>
<dbReference type="OrthoDB" id="239472at2"/>
<evidence type="ECO:0000313" key="2">
    <source>
        <dbReference type="EMBL" id="EMI23351.1"/>
    </source>
</evidence>